<feature type="coiled-coil region" evidence="1">
    <location>
        <begin position="87"/>
        <end position="121"/>
    </location>
</feature>
<protein>
    <submittedName>
        <fullName evidence="2">Uncharacterized protein</fullName>
    </submittedName>
</protein>
<evidence type="ECO:0000313" key="2">
    <source>
        <dbReference type="EMBL" id="GAN06453.1"/>
    </source>
</evidence>
<dbReference type="OrthoDB" id="2281793at2759"/>
<proteinExistence type="predicted"/>
<keyword evidence="1" id="KW-0175">Coiled coil</keyword>
<name>A0A0C9MWC1_9FUNG</name>
<reference evidence="2" key="1">
    <citation type="submission" date="2014-09" db="EMBL/GenBank/DDBJ databases">
        <title>Draft genome sequence of an oleaginous Mucoromycotina fungus Mucor ambiguus NBRC6742.</title>
        <authorList>
            <person name="Takeda I."/>
            <person name="Yamane N."/>
            <person name="Morita T."/>
            <person name="Tamano K."/>
            <person name="Machida M."/>
            <person name="Baker S."/>
            <person name="Koike H."/>
        </authorList>
    </citation>
    <scope>NUCLEOTIDE SEQUENCE</scope>
    <source>
        <strain evidence="2">NBRC 6742</strain>
    </source>
</reference>
<evidence type="ECO:0000313" key="3">
    <source>
        <dbReference type="Proteomes" id="UP000053815"/>
    </source>
</evidence>
<keyword evidence="3" id="KW-1185">Reference proteome</keyword>
<organism evidence="2">
    <name type="scientific">Mucor ambiguus</name>
    <dbReference type="NCBI Taxonomy" id="91626"/>
    <lineage>
        <taxon>Eukaryota</taxon>
        <taxon>Fungi</taxon>
        <taxon>Fungi incertae sedis</taxon>
        <taxon>Mucoromycota</taxon>
        <taxon>Mucoromycotina</taxon>
        <taxon>Mucoromycetes</taxon>
        <taxon>Mucorales</taxon>
        <taxon>Mucorineae</taxon>
        <taxon>Mucoraceae</taxon>
        <taxon>Mucor</taxon>
    </lineage>
</organism>
<dbReference type="AlphaFoldDB" id="A0A0C9MWC1"/>
<evidence type="ECO:0000256" key="1">
    <source>
        <dbReference type="SAM" id="Coils"/>
    </source>
</evidence>
<dbReference type="EMBL" id="DF836412">
    <property type="protein sequence ID" value="GAN06453.1"/>
    <property type="molecule type" value="Genomic_DNA"/>
</dbReference>
<dbReference type="Proteomes" id="UP000053815">
    <property type="component" value="Unassembled WGS sequence"/>
</dbReference>
<accession>A0A0C9MWC1</accession>
<gene>
    <name evidence="2" type="ORF">MAM1_0123d05936</name>
</gene>
<sequence>MSLNLYILSEQRARELEWEKQIKQLTETHRAEIQDIESELHVDWMADKFIHATNRKTLQDHQIAAETALETEKLKYRNLVCNYDELAKKKEHEYSNLQHEMSKLLLENSELREKVLEYESTEESHLQEIKRLGVINSTNTLELRSIMKYQQLQEEQIQKEIDIAKHDLDEEFKQQISLQKAAYFQETSQFQDRIDKLQFELNVCNDKLNQSKEDQIKKSIENETYAYKRDCGLHGGNDSEFKICKRLVHQHQKELNVLQEQFQSILNAKDDQINDLVYRVKKSQHRNEQPEKLSVDADDLDNEVQSFIYLNYTISIPFWLLNGSTVR</sequence>